<protein>
    <recommendedName>
        <fullName evidence="4">histidine kinase</fullName>
        <ecNumber evidence="4">2.7.13.3</ecNumber>
    </recommendedName>
</protein>
<evidence type="ECO:0000259" key="14">
    <source>
        <dbReference type="PROSITE" id="PS50109"/>
    </source>
</evidence>
<gene>
    <name evidence="16" type="ORF">MTER_00610</name>
</gene>
<evidence type="ECO:0000256" key="8">
    <source>
        <dbReference type="ARBA" id="ARBA00022777"/>
    </source>
</evidence>
<dbReference type="InterPro" id="IPR003661">
    <property type="entry name" value="HisK_dim/P_dom"/>
</dbReference>
<keyword evidence="10" id="KW-0902">Two-component regulatory system</keyword>
<evidence type="ECO:0000256" key="7">
    <source>
        <dbReference type="ARBA" id="ARBA00022692"/>
    </source>
</evidence>
<dbReference type="EC" id="2.7.13.3" evidence="4"/>
<feature type="domain" description="Histidine kinase" evidence="14">
    <location>
        <begin position="289"/>
        <end position="504"/>
    </location>
</feature>
<dbReference type="EMBL" id="AP022564">
    <property type="protein sequence ID" value="BBX20650.1"/>
    <property type="molecule type" value="Genomic_DNA"/>
</dbReference>
<evidence type="ECO:0000256" key="12">
    <source>
        <dbReference type="SAM" id="MobiDB-lite"/>
    </source>
</evidence>
<dbReference type="InterPro" id="IPR005467">
    <property type="entry name" value="His_kinase_dom"/>
</dbReference>
<comment type="subcellular location">
    <subcellularLocation>
        <location evidence="3">Cell membrane</location>
    </subcellularLocation>
</comment>
<feature type="transmembrane region" description="Helical" evidence="13">
    <location>
        <begin position="21"/>
        <end position="41"/>
    </location>
</feature>
<dbReference type="PROSITE" id="PS50885">
    <property type="entry name" value="HAMP"/>
    <property type="match status" value="1"/>
</dbReference>
<evidence type="ECO:0000259" key="15">
    <source>
        <dbReference type="PROSITE" id="PS50885"/>
    </source>
</evidence>
<dbReference type="CDD" id="cd06225">
    <property type="entry name" value="HAMP"/>
    <property type="match status" value="1"/>
</dbReference>
<accession>A0AAD1MFU1</accession>
<dbReference type="Gene3D" id="3.30.565.10">
    <property type="entry name" value="Histidine kinase-like ATPase, C-terminal domain"/>
    <property type="match status" value="1"/>
</dbReference>
<feature type="domain" description="HAMP" evidence="15">
    <location>
        <begin position="212"/>
        <end position="274"/>
    </location>
</feature>
<evidence type="ECO:0000313" key="16">
    <source>
        <dbReference type="EMBL" id="BBX20650.1"/>
    </source>
</evidence>
<dbReference type="InterPro" id="IPR050428">
    <property type="entry name" value="TCS_sensor_his_kinase"/>
</dbReference>
<dbReference type="FunFam" id="1.10.287.130:FF:000001">
    <property type="entry name" value="Two-component sensor histidine kinase"/>
    <property type="match status" value="1"/>
</dbReference>
<dbReference type="Proteomes" id="UP000467636">
    <property type="component" value="Chromosome"/>
</dbReference>
<dbReference type="InterPro" id="IPR004358">
    <property type="entry name" value="Sig_transdc_His_kin-like_C"/>
</dbReference>
<keyword evidence="5" id="KW-0597">Phosphoprotein</keyword>
<comment type="cofactor">
    <cofactor evidence="2">
        <name>a divalent metal cation</name>
        <dbReference type="ChEBI" id="CHEBI:60240"/>
    </cofactor>
</comment>
<dbReference type="SMART" id="SM00304">
    <property type="entry name" value="HAMP"/>
    <property type="match status" value="1"/>
</dbReference>
<dbReference type="PROSITE" id="PS51257">
    <property type="entry name" value="PROKAR_LIPOPROTEIN"/>
    <property type="match status" value="1"/>
</dbReference>
<evidence type="ECO:0000313" key="17">
    <source>
        <dbReference type="Proteomes" id="UP000467636"/>
    </source>
</evidence>
<evidence type="ECO:0000256" key="10">
    <source>
        <dbReference type="ARBA" id="ARBA00023012"/>
    </source>
</evidence>
<organism evidence="16 17">
    <name type="scientific">Mycolicibacter terrae</name>
    <dbReference type="NCBI Taxonomy" id="1788"/>
    <lineage>
        <taxon>Bacteria</taxon>
        <taxon>Bacillati</taxon>
        <taxon>Actinomycetota</taxon>
        <taxon>Actinomycetes</taxon>
        <taxon>Mycobacteriales</taxon>
        <taxon>Mycobacteriaceae</taxon>
        <taxon>Mycolicibacter</taxon>
    </lineage>
</organism>
<feature type="region of interest" description="Disordered" evidence="12">
    <location>
        <begin position="62"/>
        <end position="90"/>
    </location>
</feature>
<proteinExistence type="predicted"/>
<name>A0AAD1MFU1_9MYCO</name>
<evidence type="ECO:0000256" key="6">
    <source>
        <dbReference type="ARBA" id="ARBA00022679"/>
    </source>
</evidence>
<dbReference type="FunFam" id="3.30.565.10:FF:000006">
    <property type="entry name" value="Sensor histidine kinase WalK"/>
    <property type="match status" value="1"/>
</dbReference>
<feature type="transmembrane region" description="Helical" evidence="13">
    <location>
        <begin position="188"/>
        <end position="210"/>
    </location>
</feature>
<evidence type="ECO:0000256" key="4">
    <source>
        <dbReference type="ARBA" id="ARBA00012438"/>
    </source>
</evidence>
<keyword evidence="6" id="KW-0808">Transferase</keyword>
<dbReference type="PANTHER" id="PTHR45436">
    <property type="entry name" value="SENSOR HISTIDINE KINASE YKOH"/>
    <property type="match status" value="1"/>
</dbReference>
<dbReference type="SUPFAM" id="SSF47384">
    <property type="entry name" value="Homodimeric domain of signal transducing histidine kinase"/>
    <property type="match status" value="1"/>
</dbReference>
<dbReference type="InterPro" id="IPR036097">
    <property type="entry name" value="HisK_dim/P_sf"/>
</dbReference>
<dbReference type="GO" id="GO:0005886">
    <property type="term" value="C:plasma membrane"/>
    <property type="evidence" value="ECO:0007669"/>
    <property type="project" value="UniProtKB-SubCell"/>
</dbReference>
<dbReference type="PRINTS" id="PR00344">
    <property type="entry name" value="BCTRLSENSOR"/>
</dbReference>
<dbReference type="AlphaFoldDB" id="A0AAD1MFU1"/>
<dbReference type="SMART" id="SM00387">
    <property type="entry name" value="HATPase_c"/>
    <property type="match status" value="1"/>
</dbReference>
<dbReference type="RefSeq" id="WP_085259980.1">
    <property type="nucleotide sequence ID" value="NZ_AP022564.1"/>
</dbReference>
<dbReference type="CDD" id="cd00075">
    <property type="entry name" value="HATPase"/>
    <property type="match status" value="1"/>
</dbReference>
<keyword evidence="17" id="KW-1185">Reference proteome</keyword>
<dbReference type="InterPro" id="IPR003594">
    <property type="entry name" value="HATPase_dom"/>
</dbReference>
<dbReference type="CDD" id="cd00082">
    <property type="entry name" value="HisKA"/>
    <property type="match status" value="1"/>
</dbReference>
<dbReference type="GO" id="GO:0005509">
    <property type="term" value="F:calcium ion binding"/>
    <property type="evidence" value="ECO:0007669"/>
    <property type="project" value="UniProtKB-ARBA"/>
</dbReference>
<reference evidence="16 17" key="1">
    <citation type="journal article" date="2019" name="Emerg. Microbes Infect.">
        <title>Comprehensive subspecies identification of 175 nontuberculous mycobacteria species based on 7547 genomic profiles.</title>
        <authorList>
            <person name="Matsumoto Y."/>
            <person name="Kinjo T."/>
            <person name="Motooka D."/>
            <person name="Nabeya D."/>
            <person name="Jung N."/>
            <person name="Uechi K."/>
            <person name="Horii T."/>
            <person name="Iida T."/>
            <person name="Fujita J."/>
            <person name="Nakamura S."/>
        </authorList>
    </citation>
    <scope>NUCLEOTIDE SEQUENCE [LARGE SCALE GENOMIC DNA]</scope>
    <source>
        <strain evidence="16 17">JCM 12143</strain>
    </source>
</reference>
<dbReference type="Gene3D" id="6.10.340.10">
    <property type="match status" value="1"/>
</dbReference>
<evidence type="ECO:0000256" key="9">
    <source>
        <dbReference type="ARBA" id="ARBA00022989"/>
    </source>
</evidence>
<evidence type="ECO:0000256" key="1">
    <source>
        <dbReference type="ARBA" id="ARBA00000085"/>
    </source>
</evidence>
<keyword evidence="11 13" id="KW-0472">Membrane</keyword>
<dbReference type="Pfam" id="PF00512">
    <property type="entry name" value="HisKA"/>
    <property type="match status" value="1"/>
</dbReference>
<dbReference type="Pfam" id="PF02518">
    <property type="entry name" value="HATPase_c"/>
    <property type="match status" value="1"/>
</dbReference>
<dbReference type="InterPro" id="IPR036890">
    <property type="entry name" value="HATPase_C_sf"/>
</dbReference>
<dbReference type="SUPFAM" id="SSF55874">
    <property type="entry name" value="ATPase domain of HSP90 chaperone/DNA topoisomerase II/histidine kinase"/>
    <property type="match status" value="1"/>
</dbReference>
<dbReference type="Gene3D" id="1.10.287.130">
    <property type="match status" value="1"/>
</dbReference>
<evidence type="ECO:0000256" key="11">
    <source>
        <dbReference type="ARBA" id="ARBA00023136"/>
    </source>
</evidence>
<keyword evidence="9 13" id="KW-1133">Transmembrane helix</keyword>
<comment type="catalytic activity">
    <reaction evidence="1">
        <text>ATP + protein L-histidine = ADP + protein N-phospho-L-histidine.</text>
        <dbReference type="EC" id="2.7.13.3"/>
    </reaction>
</comment>
<dbReference type="GO" id="GO:0000155">
    <property type="term" value="F:phosphorelay sensor kinase activity"/>
    <property type="evidence" value="ECO:0007669"/>
    <property type="project" value="InterPro"/>
</dbReference>
<dbReference type="SMART" id="SM00388">
    <property type="entry name" value="HisKA"/>
    <property type="match status" value="1"/>
</dbReference>
<dbReference type="PROSITE" id="PS50109">
    <property type="entry name" value="HIS_KIN"/>
    <property type="match status" value="1"/>
</dbReference>
<evidence type="ECO:0000256" key="3">
    <source>
        <dbReference type="ARBA" id="ARBA00004236"/>
    </source>
</evidence>
<dbReference type="InterPro" id="IPR003660">
    <property type="entry name" value="HAMP_dom"/>
</dbReference>
<dbReference type="PANTHER" id="PTHR45436:SF5">
    <property type="entry name" value="SENSOR HISTIDINE KINASE TRCS"/>
    <property type="match status" value="1"/>
</dbReference>
<keyword evidence="8 16" id="KW-0418">Kinase</keyword>
<sequence length="504" mass="53456">MCSSRRGKSLPAGTRGWSLRARLLAGQIALLTVACLGIGAVTELALYQYLVSQLDHQLHDAARRSARLHGQPPPPAWHRRHRPRPGPGPDFLDAPGQPVGMVGAVVGAWDGEGRVVDAGCLSTSGLREDLSPSATTQLADISAEPAPVTRRLDGVGRYRLVATAARHGEETIITGLPLAGVDATMVRVLLIFGLVTLVAVAAAATAGSVVTRRALAPLRRVAQTAGEVADLPLDRGEATLPVRVAESDTNPRTEVGQLGAAVNRMLDHISTALSTRQASETRVRQFVADASHELRTPLTAIRGYTELAQRIPVSNGADSEALEHALSRVQSETERMTRLVEDLLLLARLDSGRPLEHETVDLSRLAVDAVSDAHIGGPDHQWQLDLPEEPVTVPGDAARLHQVLTNLLTNARVHTGAGTVVRVRLGVEGAEAVLTVTDDGPGIPNEFQPEIFERFARGDTSRSRKGGSTGLGLAIASAVVRAHRGTIGVTSAPGHTEFTVRLPR</sequence>
<evidence type="ECO:0000256" key="2">
    <source>
        <dbReference type="ARBA" id="ARBA00001968"/>
    </source>
</evidence>
<dbReference type="Pfam" id="PF00672">
    <property type="entry name" value="HAMP"/>
    <property type="match status" value="1"/>
</dbReference>
<keyword evidence="7 13" id="KW-0812">Transmembrane</keyword>
<evidence type="ECO:0000256" key="5">
    <source>
        <dbReference type="ARBA" id="ARBA00022553"/>
    </source>
</evidence>
<evidence type="ECO:0000256" key="13">
    <source>
        <dbReference type="SAM" id="Phobius"/>
    </source>
</evidence>